<protein>
    <recommendedName>
        <fullName evidence="3">HAT C-terminal dimerisation domain-containing protein</fullName>
    </recommendedName>
</protein>
<dbReference type="InterPro" id="IPR012337">
    <property type="entry name" value="RNaseH-like_sf"/>
</dbReference>
<evidence type="ECO:0000313" key="1">
    <source>
        <dbReference type="EMBL" id="PBL03910.1"/>
    </source>
</evidence>
<dbReference type="InParanoid" id="A0A2H3E8Z8"/>
<feature type="non-terminal residue" evidence="1">
    <location>
        <position position="90"/>
    </location>
</feature>
<sequence>DPLEKYLSTPPLEDINDPLHYWMNQLDKSDESGSVIWTTPQGALAQMALDFLSTPATSTNVEHLFSHDGLNVTKCRHNLSAESTIDQTVL</sequence>
<evidence type="ECO:0000313" key="2">
    <source>
        <dbReference type="Proteomes" id="UP000217790"/>
    </source>
</evidence>
<feature type="non-terminal residue" evidence="1">
    <location>
        <position position="1"/>
    </location>
</feature>
<dbReference type="OMA" id="CEMERFF"/>
<accession>A0A2H3E8Z8</accession>
<evidence type="ECO:0008006" key="3">
    <source>
        <dbReference type="Google" id="ProtNLM"/>
    </source>
</evidence>
<name>A0A2H3E8Z8_ARMGA</name>
<dbReference type="AlphaFoldDB" id="A0A2H3E8Z8"/>
<dbReference type="Proteomes" id="UP000217790">
    <property type="component" value="Unassembled WGS sequence"/>
</dbReference>
<dbReference type="OrthoDB" id="1715602at2759"/>
<reference evidence="2" key="1">
    <citation type="journal article" date="2017" name="Nat. Ecol. Evol.">
        <title>Genome expansion and lineage-specific genetic innovations in the forest pathogenic fungi Armillaria.</title>
        <authorList>
            <person name="Sipos G."/>
            <person name="Prasanna A.N."/>
            <person name="Walter M.C."/>
            <person name="O'Connor E."/>
            <person name="Balint B."/>
            <person name="Krizsan K."/>
            <person name="Kiss B."/>
            <person name="Hess J."/>
            <person name="Varga T."/>
            <person name="Slot J."/>
            <person name="Riley R."/>
            <person name="Boka B."/>
            <person name="Rigling D."/>
            <person name="Barry K."/>
            <person name="Lee J."/>
            <person name="Mihaltcheva S."/>
            <person name="LaButti K."/>
            <person name="Lipzen A."/>
            <person name="Waldron R."/>
            <person name="Moloney N.M."/>
            <person name="Sperisen C."/>
            <person name="Kredics L."/>
            <person name="Vagvoelgyi C."/>
            <person name="Patrignani A."/>
            <person name="Fitzpatrick D."/>
            <person name="Nagy I."/>
            <person name="Doyle S."/>
            <person name="Anderson J.B."/>
            <person name="Grigoriev I.V."/>
            <person name="Gueldener U."/>
            <person name="Muensterkoetter M."/>
            <person name="Nagy L.G."/>
        </authorList>
    </citation>
    <scope>NUCLEOTIDE SEQUENCE [LARGE SCALE GENOMIC DNA]</scope>
    <source>
        <strain evidence="2">Ar21-2</strain>
    </source>
</reference>
<gene>
    <name evidence="1" type="ORF">ARMGADRAFT_904602</name>
</gene>
<dbReference type="EMBL" id="KZ293644">
    <property type="protein sequence ID" value="PBL03910.1"/>
    <property type="molecule type" value="Genomic_DNA"/>
</dbReference>
<proteinExistence type="predicted"/>
<dbReference type="SUPFAM" id="SSF53098">
    <property type="entry name" value="Ribonuclease H-like"/>
    <property type="match status" value="1"/>
</dbReference>
<keyword evidence="2" id="KW-1185">Reference proteome</keyword>
<organism evidence="1 2">
    <name type="scientific">Armillaria gallica</name>
    <name type="common">Bulbous honey fungus</name>
    <name type="synonym">Armillaria bulbosa</name>
    <dbReference type="NCBI Taxonomy" id="47427"/>
    <lineage>
        <taxon>Eukaryota</taxon>
        <taxon>Fungi</taxon>
        <taxon>Dikarya</taxon>
        <taxon>Basidiomycota</taxon>
        <taxon>Agaricomycotina</taxon>
        <taxon>Agaricomycetes</taxon>
        <taxon>Agaricomycetidae</taxon>
        <taxon>Agaricales</taxon>
        <taxon>Marasmiineae</taxon>
        <taxon>Physalacriaceae</taxon>
        <taxon>Armillaria</taxon>
    </lineage>
</organism>